<evidence type="ECO:0000256" key="3">
    <source>
        <dbReference type="ARBA" id="ARBA00022475"/>
    </source>
</evidence>
<keyword evidence="8 9" id="KW-0472">Membrane</keyword>
<dbReference type="InterPro" id="IPR011527">
    <property type="entry name" value="ABC1_TM_dom"/>
</dbReference>
<dbReference type="PROSITE" id="PS00211">
    <property type="entry name" value="ABC_TRANSPORTER_1"/>
    <property type="match status" value="1"/>
</dbReference>
<dbReference type="Gene3D" id="3.40.50.300">
    <property type="entry name" value="P-loop containing nucleotide triphosphate hydrolases"/>
    <property type="match status" value="1"/>
</dbReference>
<comment type="subcellular location">
    <subcellularLocation>
        <location evidence="1">Cell membrane</location>
        <topology evidence="1">Multi-pass membrane protein</topology>
    </subcellularLocation>
</comment>
<evidence type="ECO:0000256" key="9">
    <source>
        <dbReference type="SAM" id="Phobius"/>
    </source>
</evidence>
<evidence type="ECO:0000256" key="4">
    <source>
        <dbReference type="ARBA" id="ARBA00022692"/>
    </source>
</evidence>
<dbReference type="SMART" id="SM00382">
    <property type="entry name" value="AAA"/>
    <property type="match status" value="1"/>
</dbReference>
<evidence type="ECO:0000256" key="1">
    <source>
        <dbReference type="ARBA" id="ARBA00004651"/>
    </source>
</evidence>
<evidence type="ECO:0000256" key="8">
    <source>
        <dbReference type="ARBA" id="ARBA00023136"/>
    </source>
</evidence>
<dbReference type="InterPro" id="IPR003593">
    <property type="entry name" value="AAA+_ATPase"/>
</dbReference>
<evidence type="ECO:0000313" key="12">
    <source>
        <dbReference type="EMBL" id="GBF81196.1"/>
    </source>
</evidence>
<evidence type="ECO:0000259" key="10">
    <source>
        <dbReference type="PROSITE" id="PS50893"/>
    </source>
</evidence>
<name>A0A401IJ08_APHSA</name>
<keyword evidence="2" id="KW-0813">Transport</keyword>
<sequence length="729" mass="81427">MDVPFFQVSKPERLQLFDEAHVTADSAKIYTTEFIDFFEKNILPALKAKVDAVVCSWGGLRYFWRQPSSKLMDLENTDASSASNSNHPQLVSQPLQWIKDFIQLLSIDHWVPVSQKLQDTPLQLQDRSPWQGNELSHEDEKNNSANGSLLVKELAARFRLFFKYVWIYWSPYIAIAIVSAICMMGMPAYQIVAAHKLGIAIDQGGSVLVSSAIQLVTLLPVAFGLYLLGSRLSARLSSRVANDIRHDLFVKLQTLSQNFYKQARLGNLLTHFSVDIYQIEPVLGQEMIRSVGEIIMSLINLGMMIRISGSLAVASTLPMIIMLPLTLYLINQMTKQGLKAINQNALMTDAVQEGIRAQPIITGYGLQTLFASYFSSELRKLEDKKTEAVFSFLLFQYSVTFSAYLLDVWVMGIGGVYVLSNKITLGDWITFFTISHSMYELLGQLVNTRIGRWLGASIGMQRIDEVLKYPTKIVDAVDAHSLLSFEKKICFENLSFSYDNTQQQLHEIDLSIEAGQFVAFVGSSGAGKSTVFSLLMRCYDATNGRITIDGYDLRSLSQKSLRSQMGIVLQETFLFNTTIMNNIRITKPEATEEDVFAAARSAEIHDFILSLPDGYQTMVGEGGGRLSGGQRQRIAIAQALLHSPPILLLDEVTSSLSAEMANAINQTITSLAGKHTVIMITHQLKAATQADCIFVLDQGRLVEQGSHQELLTRGGHYRYLWNIQQSTDL</sequence>
<dbReference type="PROSITE" id="PS50893">
    <property type="entry name" value="ABC_TRANSPORTER_2"/>
    <property type="match status" value="1"/>
</dbReference>
<dbReference type="PANTHER" id="PTHR24221">
    <property type="entry name" value="ATP-BINDING CASSETTE SUB-FAMILY B"/>
    <property type="match status" value="1"/>
</dbReference>
<dbReference type="InterPro" id="IPR017871">
    <property type="entry name" value="ABC_transporter-like_CS"/>
</dbReference>
<proteinExistence type="predicted"/>
<evidence type="ECO:0000256" key="2">
    <source>
        <dbReference type="ARBA" id="ARBA00022448"/>
    </source>
</evidence>
<dbReference type="GO" id="GO:0005524">
    <property type="term" value="F:ATP binding"/>
    <property type="evidence" value="ECO:0007669"/>
    <property type="project" value="UniProtKB-KW"/>
</dbReference>
<evidence type="ECO:0000256" key="7">
    <source>
        <dbReference type="ARBA" id="ARBA00022989"/>
    </source>
</evidence>
<dbReference type="PANTHER" id="PTHR24221:SF654">
    <property type="entry name" value="ATP-BINDING CASSETTE SUB-FAMILY B MEMBER 6"/>
    <property type="match status" value="1"/>
</dbReference>
<keyword evidence="5" id="KW-0547">Nucleotide-binding</keyword>
<dbReference type="AlphaFoldDB" id="A0A401IJ08"/>
<dbReference type="Proteomes" id="UP000287247">
    <property type="component" value="Unassembled WGS sequence"/>
</dbReference>
<dbReference type="EMBL" id="BDQK01000013">
    <property type="protein sequence ID" value="GBF81196.1"/>
    <property type="molecule type" value="Genomic_DNA"/>
</dbReference>
<gene>
    <name evidence="12" type="ORF">AsFPU1_2608</name>
</gene>
<protein>
    <submittedName>
        <fullName evidence="12">ABC transporter related</fullName>
    </submittedName>
</protein>
<keyword evidence="13" id="KW-1185">Reference proteome</keyword>
<feature type="domain" description="ABC transporter" evidence="10">
    <location>
        <begin position="489"/>
        <end position="723"/>
    </location>
</feature>
<organism evidence="12 13">
    <name type="scientific">Aphanothece sacrum FPU1</name>
    <dbReference type="NCBI Taxonomy" id="1920663"/>
    <lineage>
        <taxon>Bacteria</taxon>
        <taxon>Bacillati</taxon>
        <taxon>Cyanobacteriota</taxon>
        <taxon>Cyanophyceae</taxon>
        <taxon>Oscillatoriophycideae</taxon>
        <taxon>Chroococcales</taxon>
        <taxon>Aphanothecaceae</taxon>
        <taxon>Aphanothece</taxon>
    </lineage>
</organism>
<evidence type="ECO:0000313" key="13">
    <source>
        <dbReference type="Proteomes" id="UP000287247"/>
    </source>
</evidence>
<dbReference type="Pfam" id="PF00664">
    <property type="entry name" value="ABC_membrane"/>
    <property type="match status" value="1"/>
</dbReference>
<feature type="transmembrane region" description="Helical" evidence="9">
    <location>
        <begin position="166"/>
        <end position="186"/>
    </location>
</feature>
<feature type="transmembrane region" description="Helical" evidence="9">
    <location>
        <begin position="389"/>
        <end position="419"/>
    </location>
</feature>
<feature type="transmembrane region" description="Helical" evidence="9">
    <location>
        <begin position="206"/>
        <end position="229"/>
    </location>
</feature>
<dbReference type="Pfam" id="PF00005">
    <property type="entry name" value="ABC_tran"/>
    <property type="match status" value="1"/>
</dbReference>
<dbReference type="InterPro" id="IPR003439">
    <property type="entry name" value="ABC_transporter-like_ATP-bd"/>
</dbReference>
<keyword evidence="6" id="KW-0067">ATP-binding</keyword>
<feature type="transmembrane region" description="Helical" evidence="9">
    <location>
        <begin position="311"/>
        <end position="330"/>
    </location>
</feature>
<evidence type="ECO:0000256" key="6">
    <source>
        <dbReference type="ARBA" id="ARBA00022840"/>
    </source>
</evidence>
<dbReference type="GO" id="GO:0016887">
    <property type="term" value="F:ATP hydrolysis activity"/>
    <property type="evidence" value="ECO:0007669"/>
    <property type="project" value="InterPro"/>
</dbReference>
<dbReference type="InterPro" id="IPR039421">
    <property type="entry name" value="Type_1_exporter"/>
</dbReference>
<accession>A0A401IJ08</accession>
<keyword evidence="4 9" id="KW-0812">Transmembrane</keyword>
<evidence type="ECO:0000259" key="11">
    <source>
        <dbReference type="PROSITE" id="PS50929"/>
    </source>
</evidence>
<feature type="domain" description="ABC transmembrane type-1" evidence="11">
    <location>
        <begin position="173"/>
        <end position="447"/>
    </location>
</feature>
<keyword evidence="3" id="KW-1003">Cell membrane</keyword>
<dbReference type="FunFam" id="3.40.50.300:FF:000221">
    <property type="entry name" value="Multidrug ABC transporter ATP-binding protein"/>
    <property type="match status" value="1"/>
</dbReference>
<evidence type="ECO:0000256" key="5">
    <source>
        <dbReference type="ARBA" id="ARBA00022741"/>
    </source>
</evidence>
<dbReference type="SUPFAM" id="SSF52540">
    <property type="entry name" value="P-loop containing nucleoside triphosphate hydrolases"/>
    <property type="match status" value="1"/>
</dbReference>
<dbReference type="InterPro" id="IPR036640">
    <property type="entry name" value="ABC1_TM_sf"/>
</dbReference>
<dbReference type="InterPro" id="IPR027417">
    <property type="entry name" value="P-loop_NTPase"/>
</dbReference>
<keyword evidence="7 9" id="KW-1133">Transmembrane helix</keyword>
<dbReference type="PROSITE" id="PS50929">
    <property type="entry name" value="ABC_TM1F"/>
    <property type="match status" value="1"/>
</dbReference>
<dbReference type="GO" id="GO:0005886">
    <property type="term" value="C:plasma membrane"/>
    <property type="evidence" value="ECO:0007669"/>
    <property type="project" value="UniProtKB-SubCell"/>
</dbReference>
<dbReference type="SUPFAM" id="SSF90123">
    <property type="entry name" value="ABC transporter transmembrane region"/>
    <property type="match status" value="1"/>
</dbReference>
<reference evidence="13" key="1">
    <citation type="submission" date="2017-05" db="EMBL/GenBank/DDBJ databases">
        <title>Physiological properties and genetic analysis related to exopolysaccharide production of fresh-water unicellular cyanobacterium Aphanothece sacrum, Suizenji Nori, that has been cultured as a food source in Japan.</title>
        <authorList>
            <person name="Kanesaki Y."/>
            <person name="Yoshikawa S."/>
            <person name="Ohki K."/>
        </authorList>
    </citation>
    <scope>NUCLEOTIDE SEQUENCE [LARGE SCALE GENOMIC DNA]</scope>
    <source>
        <strain evidence="13">FPU1</strain>
    </source>
</reference>
<dbReference type="GO" id="GO:0140359">
    <property type="term" value="F:ABC-type transporter activity"/>
    <property type="evidence" value="ECO:0007669"/>
    <property type="project" value="InterPro"/>
</dbReference>
<comment type="caution">
    <text evidence="12">The sequence shown here is derived from an EMBL/GenBank/DDBJ whole genome shotgun (WGS) entry which is preliminary data.</text>
</comment>
<dbReference type="Gene3D" id="1.20.1560.10">
    <property type="entry name" value="ABC transporter type 1, transmembrane domain"/>
    <property type="match status" value="1"/>
</dbReference>